<proteinExistence type="predicted"/>
<dbReference type="InterPro" id="IPR036259">
    <property type="entry name" value="MFS_trans_sf"/>
</dbReference>
<dbReference type="Pfam" id="PF07690">
    <property type="entry name" value="MFS_1"/>
    <property type="match status" value="1"/>
</dbReference>
<keyword evidence="3 4" id="KW-0472">Membrane</keyword>
<dbReference type="InterPro" id="IPR011701">
    <property type="entry name" value="MFS"/>
</dbReference>
<evidence type="ECO:0000313" key="6">
    <source>
        <dbReference type="EMBL" id="SIO20119.1"/>
    </source>
</evidence>
<keyword evidence="7" id="KW-1185">Reference proteome</keyword>
<organism evidence="6 7">
    <name type="scientific">Vannielia litorea</name>
    <dbReference type="NCBI Taxonomy" id="1217970"/>
    <lineage>
        <taxon>Bacteria</taxon>
        <taxon>Pseudomonadati</taxon>
        <taxon>Pseudomonadota</taxon>
        <taxon>Alphaproteobacteria</taxon>
        <taxon>Rhodobacterales</taxon>
        <taxon>Paracoccaceae</taxon>
        <taxon>Vannielia</taxon>
    </lineage>
</organism>
<feature type="transmembrane region" description="Helical" evidence="4">
    <location>
        <begin position="83"/>
        <end position="107"/>
    </location>
</feature>
<feature type="transmembrane region" description="Helical" evidence="4">
    <location>
        <begin position="144"/>
        <end position="162"/>
    </location>
</feature>
<feature type="transmembrane region" description="Helical" evidence="4">
    <location>
        <begin position="311"/>
        <end position="333"/>
    </location>
</feature>
<dbReference type="PROSITE" id="PS50850">
    <property type="entry name" value="MFS"/>
    <property type="match status" value="1"/>
</dbReference>
<evidence type="ECO:0000313" key="7">
    <source>
        <dbReference type="Proteomes" id="UP000184932"/>
    </source>
</evidence>
<evidence type="ECO:0000256" key="1">
    <source>
        <dbReference type="ARBA" id="ARBA00022692"/>
    </source>
</evidence>
<dbReference type="InterPro" id="IPR050327">
    <property type="entry name" value="Proton-linked_MCT"/>
</dbReference>
<keyword evidence="2 4" id="KW-1133">Transmembrane helix</keyword>
<dbReference type="STRING" id="1217970.SAMN05444002_3449"/>
<dbReference type="InterPro" id="IPR020846">
    <property type="entry name" value="MFS_dom"/>
</dbReference>
<feature type="transmembrane region" description="Helical" evidence="4">
    <location>
        <begin position="113"/>
        <end position="132"/>
    </location>
</feature>
<feature type="transmembrane region" description="Helical" evidence="4">
    <location>
        <begin position="254"/>
        <end position="275"/>
    </location>
</feature>
<feature type="transmembrane region" description="Helical" evidence="4">
    <location>
        <begin position="51"/>
        <end position="71"/>
    </location>
</feature>
<evidence type="ECO:0000256" key="4">
    <source>
        <dbReference type="SAM" id="Phobius"/>
    </source>
</evidence>
<feature type="transmembrane region" description="Helical" evidence="4">
    <location>
        <begin position="221"/>
        <end position="242"/>
    </location>
</feature>
<dbReference type="Proteomes" id="UP000184932">
    <property type="component" value="Unassembled WGS sequence"/>
</dbReference>
<dbReference type="PANTHER" id="PTHR11360:SF308">
    <property type="entry name" value="BLL3089 PROTEIN"/>
    <property type="match status" value="1"/>
</dbReference>
<dbReference type="EMBL" id="FSRL01000001">
    <property type="protein sequence ID" value="SIO20119.1"/>
    <property type="molecule type" value="Genomic_DNA"/>
</dbReference>
<dbReference type="PANTHER" id="PTHR11360">
    <property type="entry name" value="MONOCARBOXYLATE TRANSPORTER"/>
    <property type="match status" value="1"/>
</dbReference>
<reference evidence="7" key="1">
    <citation type="submission" date="2016-11" db="EMBL/GenBank/DDBJ databases">
        <authorList>
            <person name="Varghese N."/>
            <person name="Submissions S."/>
        </authorList>
    </citation>
    <scope>NUCLEOTIDE SEQUENCE [LARGE SCALE GENOMIC DNA]</scope>
    <source>
        <strain evidence="7">DSM 29440</strain>
    </source>
</reference>
<keyword evidence="1 4" id="KW-0812">Transmembrane</keyword>
<feature type="domain" description="Major facilitator superfamily (MFS) profile" evidence="5">
    <location>
        <begin position="13"/>
        <end position="407"/>
    </location>
</feature>
<gene>
    <name evidence="6" type="ORF">SAMN05444002_3449</name>
</gene>
<evidence type="ECO:0000256" key="3">
    <source>
        <dbReference type="ARBA" id="ARBA00023136"/>
    </source>
</evidence>
<dbReference type="Gene3D" id="1.20.1250.20">
    <property type="entry name" value="MFS general substrate transporter like domains"/>
    <property type="match status" value="2"/>
</dbReference>
<feature type="transmembrane region" description="Helical" evidence="4">
    <location>
        <begin position="287"/>
        <end position="305"/>
    </location>
</feature>
<name>A0A1N6HK97_9RHOB</name>
<accession>A0A1N6HK97</accession>
<dbReference type="RefSeq" id="WP_074257351.1">
    <property type="nucleotide sequence ID" value="NZ_FSRL01000001.1"/>
</dbReference>
<dbReference type="GO" id="GO:0022857">
    <property type="term" value="F:transmembrane transporter activity"/>
    <property type="evidence" value="ECO:0007669"/>
    <property type="project" value="InterPro"/>
</dbReference>
<feature type="transmembrane region" description="Helical" evidence="4">
    <location>
        <begin position="345"/>
        <end position="368"/>
    </location>
</feature>
<dbReference type="OrthoDB" id="1404228at2"/>
<dbReference type="SUPFAM" id="SSF103473">
    <property type="entry name" value="MFS general substrate transporter"/>
    <property type="match status" value="1"/>
</dbReference>
<protein>
    <submittedName>
        <fullName evidence="6">Sugar phosphate permease</fullName>
    </submittedName>
</protein>
<dbReference type="AlphaFoldDB" id="A0A1N6HK97"/>
<evidence type="ECO:0000259" key="5">
    <source>
        <dbReference type="PROSITE" id="PS50850"/>
    </source>
</evidence>
<feature type="transmembrane region" description="Helical" evidence="4">
    <location>
        <begin position="168"/>
        <end position="188"/>
    </location>
</feature>
<feature type="transmembrane region" description="Helical" evidence="4">
    <location>
        <begin position="380"/>
        <end position="399"/>
    </location>
</feature>
<sequence>MGFIGFLRGNAPFLLAGALLSFTSSYGQTFFISIFAGEIMEGFALSDGQWGLIYTLGTTLSAITMVWAGTLTDRYRVRALANLVGPGLALACLAMAAVPGPVLLVFVIFALRLFGQGLFSHLAIVAMARWFVGRRGTALSISSMGFALGQAMLPVAFAAAMTLVHWRWLWVLAAALCLAALPILAVLLRAERTPQSVADATPSAGMDGVHWTRAQVIRHPLFWFSIPLLLGPAAWGTSLFFQQVHFAGEKGWTLVDYLALMPVFTAVSIAATFVTGALIDRFGTARLMMLYMLPFALAFLVLWQAESLVMAALGLAIFGIGTGAQATLPGSYWAEFFGTRHIGSIKAMAGAIMVFGSAIGPGISGWLIDAGLTFEDQLPWISAYFIAAAGCITLGVLSARARLPRPA</sequence>
<evidence type="ECO:0000256" key="2">
    <source>
        <dbReference type="ARBA" id="ARBA00022989"/>
    </source>
</evidence>